<evidence type="ECO:0000256" key="1">
    <source>
        <dbReference type="SAM" id="MobiDB-lite"/>
    </source>
</evidence>
<name>A0A4Y9YNZ9_9AGAM</name>
<evidence type="ECO:0000313" key="2">
    <source>
        <dbReference type="EMBL" id="TFY62739.1"/>
    </source>
</evidence>
<feature type="region of interest" description="Disordered" evidence="1">
    <location>
        <begin position="13"/>
        <end position="74"/>
    </location>
</feature>
<reference evidence="2 3" key="1">
    <citation type="submission" date="2019-02" db="EMBL/GenBank/DDBJ databases">
        <title>Genome sequencing of the rare red list fungi Dentipellis fragilis.</title>
        <authorList>
            <person name="Buettner E."/>
            <person name="Kellner H."/>
        </authorList>
    </citation>
    <scope>NUCLEOTIDE SEQUENCE [LARGE SCALE GENOMIC DNA]</scope>
    <source>
        <strain evidence="2 3">DSM 105465</strain>
    </source>
</reference>
<evidence type="ECO:0000313" key="3">
    <source>
        <dbReference type="Proteomes" id="UP000298327"/>
    </source>
</evidence>
<protein>
    <submittedName>
        <fullName evidence="2">Uncharacterized protein</fullName>
    </submittedName>
</protein>
<accession>A0A4Y9YNZ9</accession>
<sequence>MSSVVLLAFKLSAAPERPQNGNRPHTAHAPALVPRPQSLYVIDPSSTSHHAPPLIAPDNRPFNRVQPNNRRRQV</sequence>
<comment type="caution">
    <text evidence="2">The sequence shown here is derived from an EMBL/GenBank/DDBJ whole genome shotgun (WGS) entry which is preliminary data.</text>
</comment>
<dbReference type="EMBL" id="SEOQ01000449">
    <property type="protein sequence ID" value="TFY62739.1"/>
    <property type="molecule type" value="Genomic_DNA"/>
</dbReference>
<dbReference type="Proteomes" id="UP000298327">
    <property type="component" value="Unassembled WGS sequence"/>
</dbReference>
<organism evidence="2 3">
    <name type="scientific">Dentipellis fragilis</name>
    <dbReference type="NCBI Taxonomy" id="205917"/>
    <lineage>
        <taxon>Eukaryota</taxon>
        <taxon>Fungi</taxon>
        <taxon>Dikarya</taxon>
        <taxon>Basidiomycota</taxon>
        <taxon>Agaricomycotina</taxon>
        <taxon>Agaricomycetes</taxon>
        <taxon>Russulales</taxon>
        <taxon>Hericiaceae</taxon>
        <taxon>Dentipellis</taxon>
    </lineage>
</organism>
<dbReference type="AlphaFoldDB" id="A0A4Y9YNZ9"/>
<keyword evidence="3" id="KW-1185">Reference proteome</keyword>
<proteinExistence type="predicted"/>
<feature type="compositionally biased region" description="Low complexity" evidence="1">
    <location>
        <begin position="59"/>
        <end position="68"/>
    </location>
</feature>
<gene>
    <name evidence="2" type="ORF">EVG20_g6594</name>
</gene>